<dbReference type="AlphaFoldDB" id="A0A8J5M7N5"/>
<evidence type="ECO:0000313" key="5">
    <source>
        <dbReference type="Proteomes" id="UP000734854"/>
    </source>
</evidence>
<gene>
    <name evidence="4" type="ORF">ZIOFF_001501</name>
</gene>
<dbReference type="PANTHER" id="PTHR12174">
    <property type="entry name" value="SIGNAL PEPTIDE PEPTIDASE"/>
    <property type="match status" value="1"/>
</dbReference>
<evidence type="ECO:0000256" key="2">
    <source>
        <dbReference type="SAM" id="SignalP"/>
    </source>
</evidence>
<dbReference type="GO" id="GO:0098554">
    <property type="term" value="C:cytoplasmic side of endoplasmic reticulum membrane"/>
    <property type="evidence" value="ECO:0007669"/>
    <property type="project" value="TreeGrafter"/>
</dbReference>
<feature type="domain" description="PA" evidence="3">
    <location>
        <begin position="44"/>
        <end position="120"/>
    </location>
</feature>
<feature type="signal peptide" evidence="2">
    <location>
        <begin position="1"/>
        <end position="24"/>
    </location>
</feature>
<keyword evidence="5" id="KW-1185">Reference proteome</keyword>
<dbReference type="Proteomes" id="UP000734854">
    <property type="component" value="Unassembled WGS sequence"/>
</dbReference>
<dbReference type="InterPro" id="IPR003137">
    <property type="entry name" value="PA_domain"/>
</dbReference>
<evidence type="ECO:0000256" key="1">
    <source>
        <dbReference type="ARBA" id="ARBA00023180"/>
    </source>
</evidence>
<dbReference type="GO" id="GO:0030660">
    <property type="term" value="C:Golgi-associated vesicle membrane"/>
    <property type="evidence" value="ECO:0007669"/>
    <property type="project" value="TreeGrafter"/>
</dbReference>
<dbReference type="EMBL" id="JACMSC010000001">
    <property type="protein sequence ID" value="KAG6536445.1"/>
    <property type="molecule type" value="Genomic_DNA"/>
</dbReference>
<organism evidence="4 5">
    <name type="scientific">Zingiber officinale</name>
    <name type="common">Ginger</name>
    <name type="synonym">Amomum zingiber</name>
    <dbReference type="NCBI Taxonomy" id="94328"/>
    <lineage>
        <taxon>Eukaryota</taxon>
        <taxon>Viridiplantae</taxon>
        <taxon>Streptophyta</taxon>
        <taxon>Embryophyta</taxon>
        <taxon>Tracheophyta</taxon>
        <taxon>Spermatophyta</taxon>
        <taxon>Magnoliopsida</taxon>
        <taxon>Liliopsida</taxon>
        <taxon>Zingiberales</taxon>
        <taxon>Zingiberaceae</taxon>
        <taxon>Zingiber</taxon>
    </lineage>
</organism>
<dbReference type="SUPFAM" id="SSF52025">
    <property type="entry name" value="PA domain"/>
    <property type="match status" value="1"/>
</dbReference>
<accession>A0A8J5M7N5</accession>
<dbReference type="GO" id="GO:0042500">
    <property type="term" value="F:aspartic endopeptidase activity, intramembrane cleaving"/>
    <property type="evidence" value="ECO:0007669"/>
    <property type="project" value="InterPro"/>
</dbReference>
<evidence type="ECO:0000259" key="3">
    <source>
        <dbReference type="Pfam" id="PF02225"/>
    </source>
</evidence>
<name>A0A8J5M7N5_ZINOF</name>
<keyword evidence="1" id="KW-0325">Glycoprotein</keyword>
<evidence type="ECO:0000313" key="4">
    <source>
        <dbReference type="EMBL" id="KAG6536445.1"/>
    </source>
</evidence>
<dbReference type="InterPro" id="IPR007369">
    <property type="entry name" value="Peptidase_A22B_SPP"/>
</dbReference>
<dbReference type="GO" id="GO:0005765">
    <property type="term" value="C:lysosomal membrane"/>
    <property type="evidence" value="ECO:0007669"/>
    <property type="project" value="TreeGrafter"/>
</dbReference>
<reference evidence="4 5" key="1">
    <citation type="submission" date="2020-08" db="EMBL/GenBank/DDBJ databases">
        <title>Plant Genome Project.</title>
        <authorList>
            <person name="Zhang R.-G."/>
        </authorList>
    </citation>
    <scope>NUCLEOTIDE SEQUENCE [LARGE SCALE GENOMIC DNA]</scope>
    <source>
        <tissue evidence="4">Rhizome</tissue>
    </source>
</reference>
<proteinExistence type="predicted"/>
<protein>
    <recommendedName>
        <fullName evidence="3">PA domain-containing protein</fullName>
    </recommendedName>
</protein>
<dbReference type="GO" id="GO:0098553">
    <property type="term" value="C:lumenal side of endoplasmic reticulum membrane"/>
    <property type="evidence" value="ECO:0007669"/>
    <property type="project" value="TreeGrafter"/>
</dbReference>
<keyword evidence="2" id="KW-0732">Signal</keyword>
<dbReference type="InterPro" id="IPR046450">
    <property type="entry name" value="PA_dom_sf"/>
</dbReference>
<dbReference type="GO" id="GO:0033619">
    <property type="term" value="P:membrane protein proteolysis"/>
    <property type="evidence" value="ECO:0007669"/>
    <property type="project" value="TreeGrafter"/>
</dbReference>
<dbReference type="Gene3D" id="3.50.30.30">
    <property type="match status" value="1"/>
</dbReference>
<feature type="chain" id="PRO_5035213435" description="PA domain-containing protein" evidence="2">
    <location>
        <begin position="25"/>
        <end position="188"/>
    </location>
</feature>
<dbReference type="Pfam" id="PF02225">
    <property type="entry name" value="PA"/>
    <property type="match status" value="1"/>
</dbReference>
<comment type="caution">
    <text evidence="4">The sequence shown here is derived from an EMBL/GenBank/DDBJ whole genome shotgun (WGS) entry which is preliminary data.</text>
</comment>
<sequence>MAIPPSLFLHVVTLIFMSFSPVSHIGVSAAGDASQNAEPAPISPGCNVTSQDVSNSIVIAKRGNCNYEDKAKIAESCGAAALLVINDDEDTPVMVCTQNDTPPNISMPVVMIPKSAGDSISVNLSTGSKVLKYMELTCAMPSKYKSRIEISSQSGVLVLDWLEIVPYWCWKCVKGGQRMLVLEEDEEV</sequence>
<dbReference type="PANTHER" id="PTHR12174:SF90">
    <property type="entry name" value="SIGNAL PEPTIDE PEPTIDASE-LIKE 3"/>
    <property type="match status" value="1"/>
</dbReference>